<reference evidence="1" key="2">
    <citation type="submission" date="2015-03" db="EMBL/GenBank/DDBJ databases">
        <authorList>
            <person name="Chow C.-E.T."/>
            <person name="Winget D.M."/>
            <person name="White R.A.III."/>
            <person name="Hallam S.J."/>
            <person name="Suttle C.A."/>
        </authorList>
    </citation>
    <scope>NUCLEOTIDE SEQUENCE</scope>
    <source>
        <strain evidence="1">Oxic3_3</strain>
    </source>
</reference>
<proteinExistence type="predicted"/>
<accession>A0A0F7L886</accession>
<protein>
    <submittedName>
        <fullName evidence="1">DNA-dependent RNA polymerase</fullName>
    </submittedName>
</protein>
<reference evidence="1" key="1">
    <citation type="journal article" date="2015" name="Front. Microbiol.">
        <title>Combining genomic sequencing methods to explore viral diversity and reveal potential virus-host interactions.</title>
        <authorList>
            <person name="Chow C.E."/>
            <person name="Winget D.M."/>
            <person name="White R.A.III."/>
            <person name="Hallam S.J."/>
            <person name="Suttle C.A."/>
        </authorList>
    </citation>
    <scope>NUCLEOTIDE SEQUENCE</scope>
    <source>
        <strain evidence="1">Oxic3_3</strain>
    </source>
</reference>
<organism evidence="1">
    <name type="scientific">uncultured marine virus</name>
    <dbReference type="NCBI Taxonomy" id="186617"/>
    <lineage>
        <taxon>Viruses</taxon>
        <taxon>environmental samples</taxon>
    </lineage>
</organism>
<sequence>MKTLEPISYGKTHLSRGLSWLFVLSTQDIRRRDMDLLLTYLVGWMQVVTAFKYYRCC</sequence>
<dbReference type="EMBL" id="KR029609">
    <property type="protein sequence ID" value="AKH48799.1"/>
    <property type="molecule type" value="Genomic_DNA"/>
</dbReference>
<evidence type="ECO:0000313" key="1">
    <source>
        <dbReference type="EMBL" id="AKH48799.1"/>
    </source>
</evidence>
<name>A0A0F7L886_9VIRU</name>